<keyword evidence="7 11" id="KW-0812">Transmembrane</keyword>
<evidence type="ECO:0000256" key="10">
    <source>
        <dbReference type="ARBA" id="ARBA00041109"/>
    </source>
</evidence>
<feature type="transmembrane region" description="Helical" evidence="11">
    <location>
        <begin position="75"/>
        <end position="98"/>
    </location>
</feature>
<keyword evidence="14" id="KW-1185">Reference proteome</keyword>
<dbReference type="Proteomes" id="UP001223743">
    <property type="component" value="Unassembled WGS sequence"/>
</dbReference>
<name>A0ABU0M1I8_9HYPH</name>
<organism evidence="13 14">
    <name type="scientific">Kaistia geumhonensis</name>
    <dbReference type="NCBI Taxonomy" id="410839"/>
    <lineage>
        <taxon>Bacteria</taxon>
        <taxon>Pseudomonadati</taxon>
        <taxon>Pseudomonadota</taxon>
        <taxon>Alphaproteobacteria</taxon>
        <taxon>Hyphomicrobiales</taxon>
        <taxon>Kaistiaceae</taxon>
        <taxon>Kaistia</taxon>
    </lineage>
</organism>
<dbReference type="Gene3D" id="1.10.3720.10">
    <property type="entry name" value="MetI-like"/>
    <property type="match status" value="1"/>
</dbReference>
<evidence type="ECO:0000256" key="7">
    <source>
        <dbReference type="ARBA" id="ARBA00022692"/>
    </source>
</evidence>
<dbReference type="CDD" id="cd06261">
    <property type="entry name" value="TM_PBP2"/>
    <property type="match status" value="1"/>
</dbReference>
<comment type="similarity">
    <text evidence="3">Belongs to the binding-protein-dependent transport system permease family. MalFG subfamily.</text>
</comment>
<evidence type="ECO:0000259" key="12">
    <source>
        <dbReference type="PROSITE" id="PS50928"/>
    </source>
</evidence>
<reference evidence="13 14" key="1">
    <citation type="submission" date="2023-07" db="EMBL/GenBank/DDBJ databases">
        <title>Genomic Encyclopedia of Type Strains, Phase IV (KMG-IV): sequencing the most valuable type-strain genomes for metagenomic binning, comparative biology and taxonomic classification.</title>
        <authorList>
            <person name="Goeker M."/>
        </authorList>
    </citation>
    <scope>NUCLEOTIDE SEQUENCE [LARGE SCALE GENOMIC DNA]</scope>
    <source>
        <strain evidence="13 14">B1-1</strain>
    </source>
</reference>
<dbReference type="PROSITE" id="PS50928">
    <property type="entry name" value="ABC_TM1"/>
    <property type="match status" value="1"/>
</dbReference>
<evidence type="ECO:0000256" key="9">
    <source>
        <dbReference type="ARBA" id="ARBA00023136"/>
    </source>
</evidence>
<evidence type="ECO:0000313" key="13">
    <source>
        <dbReference type="EMBL" id="MDQ0514814.1"/>
    </source>
</evidence>
<gene>
    <name evidence="13" type="ORF">QO015_000427</name>
</gene>
<proteinExistence type="inferred from homology"/>
<evidence type="ECO:0000256" key="1">
    <source>
        <dbReference type="ARBA" id="ARBA00002264"/>
    </source>
</evidence>
<dbReference type="InterPro" id="IPR000515">
    <property type="entry name" value="MetI-like"/>
</dbReference>
<keyword evidence="9 11" id="KW-0472">Membrane</keyword>
<feature type="transmembrane region" description="Helical" evidence="11">
    <location>
        <begin position="187"/>
        <end position="209"/>
    </location>
</feature>
<dbReference type="InterPro" id="IPR035906">
    <property type="entry name" value="MetI-like_sf"/>
</dbReference>
<feature type="transmembrane region" description="Helical" evidence="11">
    <location>
        <begin position="13"/>
        <end position="35"/>
    </location>
</feature>
<protein>
    <recommendedName>
        <fullName evidence="10">Maltose/maltodextrin transport system permease protein MalG</fullName>
    </recommendedName>
</protein>
<comment type="caution">
    <text evidence="13">The sequence shown here is derived from an EMBL/GenBank/DDBJ whole genome shotgun (WGS) entry which is preliminary data.</text>
</comment>
<accession>A0ABU0M1I8</accession>
<feature type="domain" description="ABC transmembrane type-1" evidence="12">
    <location>
        <begin position="76"/>
        <end position="267"/>
    </location>
</feature>
<dbReference type="Pfam" id="PF00528">
    <property type="entry name" value="BPD_transp_1"/>
    <property type="match status" value="1"/>
</dbReference>
<keyword evidence="4 11" id="KW-0813">Transport</keyword>
<evidence type="ECO:0000256" key="3">
    <source>
        <dbReference type="ARBA" id="ARBA00009047"/>
    </source>
</evidence>
<feature type="transmembrane region" description="Helical" evidence="11">
    <location>
        <begin position="246"/>
        <end position="268"/>
    </location>
</feature>
<sequence length="282" mass="30345">MNPTLSSRPFMSALRWLVFAIAVVVLNFPVIATLVTSLKSDAEISSNASLIIEDPTLDNYAAIFAMADRFDILHYLMNSLVASLIGSALAIGLAFPAAYAMARFKTGRSWLLPLAVNLRAVPLIIFAIPIYLMYQQVGLLDTRLGLAFIFALVNIPLVLVLFTSAIAELPFEIEEAARVDGASTLRLIWHVVLPMSLNVVAASSVLAFIYSWNEFLFGLMLTTSRATPISVGASFFFAASGGGVRWGVAAAVMILATLPPLLLGLLMYRQIGRSMTAGAVKG</sequence>
<feature type="transmembrane region" description="Helical" evidence="11">
    <location>
        <begin position="110"/>
        <end position="132"/>
    </location>
</feature>
<dbReference type="PANTHER" id="PTHR32243:SF50">
    <property type="entry name" value="MALTOSE_MALTODEXTRIN TRANSPORT SYSTEM PERMEASE PROTEIN MALG"/>
    <property type="match status" value="1"/>
</dbReference>
<keyword evidence="6 13" id="KW-0762">Sugar transport</keyword>
<keyword evidence="5" id="KW-1003">Cell membrane</keyword>
<comment type="function">
    <text evidence="1">Part of the ABC transporter complex MalEFGK involved in maltose/maltodextrin import. Probably responsible for the translocation of the substrate across the membrane.</text>
</comment>
<evidence type="ECO:0000256" key="4">
    <source>
        <dbReference type="ARBA" id="ARBA00022448"/>
    </source>
</evidence>
<keyword evidence="8 11" id="KW-1133">Transmembrane helix</keyword>
<dbReference type="InterPro" id="IPR050901">
    <property type="entry name" value="BP-dep_ABC_trans_perm"/>
</dbReference>
<dbReference type="EMBL" id="JAUSWJ010000001">
    <property type="protein sequence ID" value="MDQ0514814.1"/>
    <property type="molecule type" value="Genomic_DNA"/>
</dbReference>
<dbReference type="PANTHER" id="PTHR32243">
    <property type="entry name" value="MALTOSE TRANSPORT SYSTEM PERMEASE-RELATED"/>
    <property type="match status" value="1"/>
</dbReference>
<evidence type="ECO:0000256" key="6">
    <source>
        <dbReference type="ARBA" id="ARBA00022597"/>
    </source>
</evidence>
<dbReference type="RefSeq" id="WP_266281753.1">
    <property type="nucleotide sequence ID" value="NZ_JAPKNF010000001.1"/>
</dbReference>
<evidence type="ECO:0000256" key="8">
    <source>
        <dbReference type="ARBA" id="ARBA00022989"/>
    </source>
</evidence>
<evidence type="ECO:0000256" key="2">
    <source>
        <dbReference type="ARBA" id="ARBA00004651"/>
    </source>
</evidence>
<evidence type="ECO:0000256" key="5">
    <source>
        <dbReference type="ARBA" id="ARBA00022475"/>
    </source>
</evidence>
<dbReference type="SUPFAM" id="SSF161098">
    <property type="entry name" value="MetI-like"/>
    <property type="match status" value="1"/>
</dbReference>
<feature type="transmembrane region" description="Helical" evidence="11">
    <location>
        <begin position="144"/>
        <end position="167"/>
    </location>
</feature>
<evidence type="ECO:0000313" key="14">
    <source>
        <dbReference type="Proteomes" id="UP001223743"/>
    </source>
</evidence>
<comment type="subcellular location">
    <subcellularLocation>
        <location evidence="2 11">Cell membrane</location>
        <topology evidence="2 11">Multi-pass membrane protein</topology>
    </subcellularLocation>
</comment>
<evidence type="ECO:0000256" key="11">
    <source>
        <dbReference type="RuleBase" id="RU363032"/>
    </source>
</evidence>